<dbReference type="VEuPathDB" id="PiroplasmaDB:BEWA_048760"/>
<keyword evidence="3" id="KW-1185">Reference proteome</keyword>
<organism evidence="2 3">
    <name type="scientific">Theileria equi strain WA</name>
    <dbReference type="NCBI Taxonomy" id="1537102"/>
    <lineage>
        <taxon>Eukaryota</taxon>
        <taxon>Sar</taxon>
        <taxon>Alveolata</taxon>
        <taxon>Apicomplexa</taxon>
        <taxon>Aconoidasida</taxon>
        <taxon>Piroplasmida</taxon>
        <taxon>Theileriidae</taxon>
        <taxon>Theileria</taxon>
    </lineage>
</organism>
<dbReference type="EMBL" id="ACOU01000007">
    <property type="protein sequence ID" value="EKX72409.1"/>
    <property type="molecule type" value="Genomic_DNA"/>
</dbReference>
<proteinExistence type="predicted"/>
<comment type="caution">
    <text evidence="2">The sequence shown here is derived from an EMBL/GenBank/DDBJ whole genome shotgun (WGS) entry which is preliminary data.</text>
</comment>
<feature type="compositionally biased region" description="Gly residues" evidence="1">
    <location>
        <begin position="553"/>
        <end position="562"/>
    </location>
</feature>
<accession>L1LAW7</accession>
<sequence>MSTGELKLNVKCQGGDKGQCTCKGAENIPGLKAEKRTNIPVPGFTKYVHWIPDGRTFTLDGELSNGGKIGSEGKIPVKDVTEVAVYYWNGAPDNPILLGITTNSSDNTTTAYYGRDSDSGNDWEQLPGSNEQEALDDQNCLRNYAIPFNIENSHSGDIFKGSKSSCIGSKTIKSTPSSSLTGSNYVTTAYSITNADCKGTKISRVTLNNKPINISLTRDTLATEIRLYSSPVNTNVPIIFEFKLENGNSRLFHSKNEEGTEWQEYGNGNRSYDDNNNISQLTEELIKELDEFTCEHHKGVNIDLSSTRTNGESYCCNKHGGKKKDGNGKVSVTENEVRCKIHNNSSTITYHRHTVSGSYKLSGIRYNENGGTRRNIALNGQRFPIPNVQAIYALYSGNKKEPILIYVEGNTATGWYQKKGPSGGNNGNEEWTKVKDKLNGITPEKFGTLDCPSWNDAVGVLRDCGDKTLEECPEESKQDPQLEQLSSEEAREEVDEEGIKVEKEEEEEKIEVKGGNAPGPGKAASPAGPGSHSTGTAGGGDSEAQTTASIGDTDGGAGVSGEDGGDSDDATERAEEPPDPPANPQPLLTTAPAVLAGYIVPSVFGGSAATFFGGWKLYNRFKGDPWVRYGYPIEFLKNVPY</sequence>
<gene>
    <name evidence="2" type="ORF">BEWA_048760</name>
</gene>
<dbReference type="GeneID" id="15804182"/>
<feature type="compositionally biased region" description="Basic and acidic residues" evidence="1">
    <location>
        <begin position="471"/>
        <end position="480"/>
    </location>
</feature>
<evidence type="ECO:0000256" key="1">
    <source>
        <dbReference type="SAM" id="MobiDB-lite"/>
    </source>
</evidence>
<reference evidence="2 3" key="1">
    <citation type="journal article" date="2012" name="BMC Genomics">
        <title>Comparative genomic analysis and phylogenetic position of Theileria equi.</title>
        <authorList>
            <person name="Kappmeyer L.S."/>
            <person name="Thiagarajan M."/>
            <person name="Herndon D.R."/>
            <person name="Ramsay J.D."/>
            <person name="Caler E."/>
            <person name="Djikeng A."/>
            <person name="Gillespie J.J."/>
            <person name="Lau A.O."/>
            <person name="Roalson E.H."/>
            <person name="Silva J.C."/>
            <person name="Silva M.G."/>
            <person name="Suarez C.E."/>
            <person name="Ueti M.W."/>
            <person name="Nene V.M."/>
            <person name="Mealey R.H."/>
            <person name="Knowles D.P."/>
            <person name="Brayton K.A."/>
        </authorList>
    </citation>
    <scope>NUCLEOTIDE SEQUENCE [LARGE SCALE GENOMIC DNA]</scope>
    <source>
        <strain evidence="2 3">WA</strain>
    </source>
</reference>
<dbReference type="KEGG" id="beq:BEWA_048760"/>
<evidence type="ECO:0000313" key="2">
    <source>
        <dbReference type="EMBL" id="EKX72409.1"/>
    </source>
</evidence>
<evidence type="ECO:0000313" key="3">
    <source>
        <dbReference type="Proteomes" id="UP000031512"/>
    </source>
</evidence>
<feature type="compositionally biased region" description="Low complexity" evidence="1">
    <location>
        <begin position="513"/>
        <end position="531"/>
    </location>
</feature>
<name>L1LAW7_THEEQ</name>
<dbReference type="AlphaFoldDB" id="L1LAW7"/>
<protein>
    <submittedName>
        <fullName evidence="2">Uncharacterized protein</fullName>
    </submittedName>
</protein>
<dbReference type="RefSeq" id="XP_004831861.1">
    <property type="nucleotide sequence ID" value="XM_004831804.1"/>
</dbReference>
<feature type="region of interest" description="Disordered" evidence="1">
    <location>
        <begin position="471"/>
        <end position="588"/>
    </location>
</feature>
<dbReference type="OrthoDB" id="6359008at2759"/>
<dbReference type="Proteomes" id="UP000031512">
    <property type="component" value="Unassembled WGS sequence"/>
</dbReference>